<dbReference type="PANTHER" id="PTHR33434">
    <property type="entry name" value="DEGV DOMAIN-CONTAINING PROTEIN DR_1986-RELATED"/>
    <property type="match status" value="1"/>
</dbReference>
<evidence type="ECO:0000313" key="3">
    <source>
        <dbReference type="Proteomes" id="UP000254927"/>
    </source>
</evidence>
<dbReference type="SUPFAM" id="SSF82549">
    <property type="entry name" value="DAK1/DegV-like"/>
    <property type="match status" value="1"/>
</dbReference>
<gene>
    <name evidence="2" type="ORF">NCTC10660_01661</name>
</gene>
<dbReference type="PANTHER" id="PTHR33434:SF2">
    <property type="entry name" value="FATTY ACID-BINDING PROTEIN TM_1468"/>
    <property type="match status" value="1"/>
</dbReference>
<dbReference type="GO" id="GO:0008289">
    <property type="term" value="F:lipid binding"/>
    <property type="evidence" value="ECO:0007669"/>
    <property type="project" value="UniProtKB-KW"/>
</dbReference>
<dbReference type="PROSITE" id="PS51482">
    <property type="entry name" value="DEGV"/>
    <property type="match status" value="1"/>
</dbReference>
<dbReference type="InterPro" id="IPR003797">
    <property type="entry name" value="DegV"/>
</dbReference>
<dbReference type="InterPro" id="IPR050270">
    <property type="entry name" value="DegV_domain_contain"/>
</dbReference>
<evidence type="ECO:0000313" key="2">
    <source>
        <dbReference type="EMBL" id="STZ68155.1"/>
    </source>
</evidence>
<dbReference type="Gene3D" id="3.40.50.10170">
    <property type="match status" value="1"/>
</dbReference>
<keyword evidence="1" id="KW-0446">Lipid-binding</keyword>
<dbReference type="Proteomes" id="UP000254927">
    <property type="component" value="Unassembled WGS sequence"/>
</dbReference>
<reference evidence="2 3" key="1">
    <citation type="submission" date="2018-06" db="EMBL/GenBank/DDBJ databases">
        <authorList>
            <consortium name="Pathogen Informatics"/>
            <person name="Doyle S."/>
        </authorList>
    </citation>
    <scope>NUCLEOTIDE SEQUENCE [LARGE SCALE GENOMIC DNA]</scope>
    <source>
        <strain evidence="2 3">NCTC10660</strain>
    </source>
</reference>
<protein>
    <submittedName>
        <fullName evidence="2">DegV domain-containing protein SAV0749</fullName>
    </submittedName>
</protein>
<dbReference type="RefSeq" id="WP_074897444.1">
    <property type="nucleotide sequence ID" value="NZ_CP031252.1"/>
</dbReference>
<dbReference type="InterPro" id="IPR043168">
    <property type="entry name" value="DegV_C"/>
</dbReference>
<dbReference type="Gene3D" id="3.30.1180.10">
    <property type="match status" value="1"/>
</dbReference>
<dbReference type="EMBL" id="UGQW01000002">
    <property type="protein sequence ID" value="STZ68155.1"/>
    <property type="molecule type" value="Genomic_DNA"/>
</dbReference>
<dbReference type="GeneID" id="93352639"/>
<evidence type="ECO:0000256" key="1">
    <source>
        <dbReference type="ARBA" id="ARBA00023121"/>
    </source>
</evidence>
<name>A0A378TYR8_NEIEL</name>
<accession>A0A378TYR8</accession>
<dbReference type="NCBIfam" id="TIGR00762">
    <property type="entry name" value="DegV"/>
    <property type="match status" value="1"/>
</dbReference>
<dbReference type="Pfam" id="PF02645">
    <property type="entry name" value="DegV"/>
    <property type="match status" value="1"/>
</dbReference>
<organism evidence="2 3">
    <name type="scientific">Neisseria elongata</name>
    <dbReference type="NCBI Taxonomy" id="495"/>
    <lineage>
        <taxon>Bacteria</taxon>
        <taxon>Pseudomonadati</taxon>
        <taxon>Pseudomonadota</taxon>
        <taxon>Betaproteobacteria</taxon>
        <taxon>Neisseriales</taxon>
        <taxon>Neisseriaceae</taxon>
        <taxon>Neisseria</taxon>
    </lineage>
</organism>
<dbReference type="AlphaFoldDB" id="A0A378TYR8"/>
<sequence length="291" mass="32293">MLDNYRLPARCAVVATSTSSLDEIASDDDLLYILRLNIHMDGIVYSDGLDLHPDAFYLWQVETPDDAATTSPPAEKTIRRQFAELRDLGYREVIVTTLSGKISGAADIIRKVAVEMAREITVYVVDTGTACMPEGHFALEALKLLHLGFAPADVVAHLERLKPTAEIIFSVHNTRQLRRQSHLNPTEKFFAGLLDLKPVLRFRDGEFSRLDVGRKTENTLDALVDAVKKQTHGKHVRAYGLYGGNRDLYEQLAQKLKDKTGLKMTGFPISPVIGAHLGPDAVGVGWVEELM</sequence>
<proteinExistence type="predicted"/>